<dbReference type="InterPro" id="IPR032567">
    <property type="entry name" value="RTL1-rel"/>
</dbReference>
<dbReference type="Pfam" id="PF08284">
    <property type="entry name" value="RVP_2"/>
    <property type="match status" value="1"/>
</dbReference>
<accession>A0A1U8HVF6</accession>
<dbReference type="STRING" id="3635.A0A1U8HVF6"/>
<dbReference type="RefSeq" id="XP_016670002.1">
    <property type="nucleotide sequence ID" value="XM_016814513.1"/>
</dbReference>
<dbReference type="Pfam" id="PF03732">
    <property type="entry name" value="Retrotrans_gag"/>
    <property type="match status" value="1"/>
</dbReference>
<proteinExistence type="predicted"/>
<dbReference type="Gene3D" id="2.40.70.10">
    <property type="entry name" value="Acid Proteases"/>
    <property type="match status" value="1"/>
</dbReference>
<reference evidence="2" key="1">
    <citation type="journal article" date="2020" name="Nat. Genet.">
        <title>Genomic diversifications of five Gossypium allopolyploid species and their impact on cotton improvement.</title>
        <authorList>
            <person name="Chen Z.J."/>
            <person name="Sreedasyam A."/>
            <person name="Ando A."/>
            <person name="Song Q."/>
            <person name="De Santiago L.M."/>
            <person name="Hulse-Kemp A.M."/>
            <person name="Ding M."/>
            <person name="Ye W."/>
            <person name="Kirkbride R.C."/>
            <person name="Jenkins J."/>
            <person name="Plott C."/>
            <person name="Lovell J."/>
            <person name="Lin Y.M."/>
            <person name="Vaughn R."/>
            <person name="Liu B."/>
            <person name="Simpson S."/>
            <person name="Scheffler B.E."/>
            <person name="Wen L."/>
            <person name="Saski C.A."/>
            <person name="Grover C.E."/>
            <person name="Hu G."/>
            <person name="Conover J.L."/>
            <person name="Carlson J.W."/>
            <person name="Shu S."/>
            <person name="Boston L.B."/>
            <person name="Williams M."/>
            <person name="Peterson D.G."/>
            <person name="McGee K."/>
            <person name="Jones D.C."/>
            <person name="Wendel J.F."/>
            <person name="Stelly D.M."/>
            <person name="Grimwood J."/>
            <person name="Schmutz J."/>
        </authorList>
    </citation>
    <scope>NUCLEOTIDE SEQUENCE [LARGE SCALE GENOMIC DNA]</scope>
    <source>
        <strain evidence="2">cv. TM-1</strain>
    </source>
</reference>
<dbReference type="InterPro" id="IPR021109">
    <property type="entry name" value="Peptidase_aspartic_dom_sf"/>
</dbReference>
<feature type="domain" description="Retrotransposon gag" evidence="1">
    <location>
        <begin position="15"/>
        <end position="91"/>
    </location>
</feature>
<dbReference type="KEGG" id="ghi:107889983"/>
<evidence type="ECO:0000259" key="1">
    <source>
        <dbReference type="Pfam" id="PF03732"/>
    </source>
</evidence>
<dbReference type="PaxDb" id="3635-A0A1U8HVF6"/>
<dbReference type="AlphaFoldDB" id="A0A1U8HVF6"/>
<evidence type="ECO:0000313" key="2">
    <source>
        <dbReference type="Proteomes" id="UP000818029"/>
    </source>
</evidence>
<dbReference type="PANTHER" id="PTHR15503">
    <property type="entry name" value="LDOC1 RELATED"/>
    <property type="match status" value="1"/>
</dbReference>
<dbReference type="Proteomes" id="UP000818029">
    <property type="component" value="Chromosome D02"/>
</dbReference>
<protein>
    <recommendedName>
        <fullName evidence="1">Retrotransposon gag domain-containing protein</fullName>
    </recommendedName>
</protein>
<dbReference type="CDD" id="cd00303">
    <property type="entry name" value="retropepsin_like"/>
    <property type="match status" value="1"/>
</dbReference>
<dbReference type="PANTHER" id="PTHR15503:SF45">
    <property type="entry name" value="RNA-DIRECTED DNA POLYMERASE HOMOLOG"/>
    <property type="match status" value="1"/>
</dbReference>
<gene>
    <name evidence="3" type="primary">LOC107889983</name>
</gene>
<keyword evidence="2" id="KW-1185">Reference proteome</keyword>
<dbReference type="GeneID" id="107889983"/>
<sequence>MNDIDCTPEQKLKGAASLLRDEAYQWWLLIEEGTQSDCLNWDFFNTAFQGRYVRASYVDARRRGFMNLTQGDRSVVEYEAEFLRLNRYARGMIRRRSSKRLSTWSARIETERGKNKKYSEPFNSIQRPKKRVRPDGLVREGVLVVSTGIQPCSDYGRHHLGCTHSYVASTVSKNLGISVESTSSEIIVLSPLGKFVRVHRLYRNVLLVVQGVVFLANLLELLFGEFDLILGMDWLVEHRVSLDCVTKRVVLRTKDDKEVVVISECRDYLSNVIFALVVEKLVRKWCEAYMAVVSVLVSGDFSVGDIRTVREFLDVFPEELPGLPLNREGEFAIELLLGTAPVCIAPY</sequence>
<reference evidence="3" key="2">
    <citation type="submission" date="2025-08" db="UniProtKB">
        <authorList>
            <consortium name="RefSeq"/>
        </authorList>
    </citation>
    <scope>IDENTIFICATION</scope>
</reference>
<organism evidence="2 3">
    <name type="scientific">Gossypium hirsutum</name>
    <name type="common">Upland cotton</name>
    <name type="synonym">Gossypium mexicanum</name>
    <dbReference type="NCBI Taxonomy" id="3635"/>
    <lineage>
        <taxon>Eukaryota</taxon>
        <taxon>Viridiplantae</taxon>
        <taxon>Streptophyta</taxon>
        <taxon>Embryophyta</taxon>
        <taxon>Tracheophyta</taxon>
        <taxon>Spermatophyta</taxon>
        <taxon>Magnoliopsida</taxon>
        <taxon>eudicotyledons</taxon>
        <taxon>Gunneridae</taxon>
        <taxon>Pentapetalae</taxon>
        <taxon>rosids</taxon>
        <taxon>malvids</taxon>
        <taxon>Malvales</taxon>
        <taxon>Malvaceae</taxon>
        <taxon>Malvoideae</taxon>
        <taxon>Gossypium</taxon>
    </lineage>
</organism>
<dbReference type="InterPro" id="IPR005162">
    <property type="entry name" value="Retrotrans_gag_dom"/>
</dbReference>
<evidence type="ECO:0000313" key="3">
    <source>
        <dbReference type="RefSeq" id="XP_016670002.1"/>
    </source>
</evidence>
<name>A0A1U8HVF6_GOSHI</name>